<name>A0A3L6MTF8_FUSOX</name>
<sequence>MTRRALRLKTSIELLLIKYKAQWKDENRSKKTGQVTQAKLAKKPRILRDVVLGYELLLNTLEEYKQLAADFPDPEHFLGINLAWDKLDEYYRRLDETPIYYTAMALHPAYRWDWFDETWAHKPSWVEKAKEMVADVWLSDYAHLETDRDASDGNVRDPIGYWITKQSRYPRLSRTALDFLTIQPMSAECERLFSAAGKMVSGLRTNLDAEIIAICQVLRSWYRAGLIKDLDPLLKSHLESKPDAGCGTLSDGELALSETKWLLEGEDSASEVDDTSQQQQAEELVSTSESEAE</sequence>
<feature type="domain" description="HAT C-terminal dimerisation" evidence="2">
    <location>
        <begin position="148"/>
        <end position="222"/>
    </location>
</feature>
<feature type="compositionally biased region" description="Polar residues" evidence="1">
    <location>
        <begin position="275"/>
        <end position="293"/>
    </location>
</feature>
<feature type="region of interest" description="Disordered" evidence="1">
    <location>
        <begin position="266"/>
        <end position="293"/>
    </location>
</feature>
<accession>A0A3L6MTF8</accession>
<dbReference type="Pfam" id="PF05699">
    <property type="entry name" value="Dimer_Tnp_hAT"/>
    <property type="match status" value="1"/>
</dbReference>
<evidence type="ECO:0000259" key="2">
    <source>
        <dbReference type="Pfam" id="PF05699"/>
    </source>
</evidence>
<dbReference type="GO" id="GO:0046983">
    <property type="term" value="F:protein dimerization activity"/>
    <property type="evidence" value="ECO:0007669"/>
    <property type="project" value="InterPro"/>
</dbReference>
<evidence type="ECO:0000313" key="4">
    <source>
        <dbReference type="Proteomes" id="UP000270866"/>
    </source>
</evidence>
<dbReference type="PANTHER" id="PTHR47611:SF1">
    <property type="entry name" value="CCHC-TYPE DOMAIN-CONTAINING PROTEIN"/>
    <property type="match status" value="1"/>
</dbReference>
<dbReference type="Proteomes" id="UP000270866">
    <property type="component" value="Unassembled WGS sequence"/>
</dbReference>
<organism evidence="3 4">
    <name type="scientific">Fusarium oxysporum f. sp. cepae</name>
    <dbReference type="NCBI Taxonomy" id="396571"/>
    <lineage>
        <taxon>Eukaryota</taxon>
        <taxon>Fungi</taxon>
        <taxon>Dikarya</taxon>
        <taxon>Ascomycota</taxon>
        <taxon>Pezizomycotina</taxon>
        <taxon>Sordariomycetes</taxon>
        <taxon>Hypocreomycetidae</taxon>
        <taxon>Hypocreales</taxon>
        <taxon>Nectriaceae</taxon>
        <taxon>Fusarium</taxon>
        <taxon>Fusarium oxysporum species complex</taxon>
    </lineage>
</organism>
<dbReference type="SUPFAM" id="SSF53098">
    <property type="entry name" value="Ribonuclease H-like"/>
    <property type="match status" value="1"/>
</dbReference>
<protein>
    <recommendedName>
        <fullName evidence="2">HAT C-terminal dimerisation domain-containing protein</fullName>
    </recommendedName>
</protein>
<dbReference type="InterPro" id="IPR008906">
    <property type="entry name" value="HATC_C_dom"/>
</dbReference>
<dbReference type="AlphaFoldDB" id="A0A3L6MTF8"/>
<proteinExistence type="predicted"/>
<dbReference type="InterPro" id="IPR012337">
    <property type="entry name" value="RNaseH-like_sf"/>
</dbReference>
<evidence type="ECO:0000256" key="1">
    <source>
        <dbReference type="SAM" id="MobiDB-lite"/>
    </source>
</evidence>
<gene>
    <name evidence="3" type="ORF">BFJ65_g17760</name>
</gene>
<reference evidence="3 4" key="1">
    <citation type="journal article" date="2018" name="Sci. Rep.">
        <title>Characterisation of pathogen-specific regions and novel effector candidates in Fusarium oxysporum f. sp. cepae.</title>
        <authorList>
            <person name="Armitage A.D."/>
            <person name="Taylor A."/>
            <person name="Sobczyk M.K."/>
            <person name="Baxter L."/>
            <person name="Greenfield B.P."/>
            <person name="Bates H.J."/>
            <person name="Wilson F."/>
            <person name="Jackson A.C."/>
            <person name="Ott S."/>
            <person name="Harrison R.J."/>
            <person name="Clarkson J.P."/>
        </authorList>
    </citation>
    <scope>NUCLEOTIDE SEQUENCE [LARGE SCALE GENOMIC DNA]</scope>
    <source>
        <strain evidence="3 4">FoC_Fus2</strain>
    </source>
</reference>
<dbReference type="EMBL" id="MRCU01000016">
    <property type="protein sequence ID" value="RKK07555.1"/>
    <property type="molecule type" value="Genomic_DNA"/>
</dbReference>
<comment type="caution">
    <text evidence="3">The sequence shown here is derived from an EMBL/GenBank/DDBJ whole genome shotgun (WGS) entry which is preliminary data.</text>
</comment>
<evidence type="ECO:0000313" key="3">
    <source>
        <dbReference type="EMBL" id="RKK07555.1"/>
    </source>
</evidence>
<dbReference type="PANTHER" id="PTHR47611">
    <property type="entry name" value="HAT DIMERISATION DOMAIN, C-TERMINAL"/>
    <property type="match status" value="1"/>
</dbReference>